<dbReference type="GO" id="GO:0005886">
    <property type="term" value="C:plasma membrane"/>
    <property type="evidence" value="ECO:0007669"/>
    <property type="project" value="InterPro"/>
</dbReference>
<dbReference type="Pfam" id="PF04357">
    <property type="entry name" value="TamB"/>
    <property type="match status" value="1"/>
</dbReference>
<dbReference type="PANTHER" id="PTHR36985:SF1">
    <property type="entry name" value="TRANSLOCATION AND ASSEMBLY MODULE SUBUNIT TAMB"/>
    <property type="match status" value="1"/>
</dbReference>
<comment type="subcellular location">
    <subcellularLocation>
        <location evidence="1">Membrane</location>
        <topology evidence="1">Single-pass membrane protein</topology>
    </subcellularLocation>
</comment>
<sequence length="1654" mass="183710">MRSFLRKFLKILLWVLGGIITILLLLLLLIQIPAVQNFLKDEAVSFIQNKIETPVRIDNLEIGFPKKIILTGFYFEDQNRDTLAAGERLAVNIDFYKLLSSSVQISSIELEGAVANISRDKDSIFNFDYILEAFATTTPKDTTAAMEISIGTVDLKKVNFTWSDAIIETQIAAKVENLNAQIGIFDPDKLIYEIRELDVDGIRLRMDQGIVQKPTIAQSGTGGEESPLPDLRLGDIDVKRAQITYNNEELNLNSTFDVVELIARVNELQLEQEYVDFEFIELNGLTGNILMDQAESPSPASNDSITQTPPDWKVKLGKANLKDLAVKFRDENSPVIANGMNFMDMDLTNLNLEARDLYYRLDSISGKVNSLTVRDKSGLEVQSFTTEFLYSENSAYLKNLYFQTPNTILQNRIEAEYASIESLENDLGEVFIDANLENSKLAFSDVLLLAPELRDTNPFQSNPNAIVNIHGKVTGKIKDLNISNFEADGIGATSIAISGNIKGLPDVENAYYNLNIRQFRTTSRDLELFLPPGTIPDSITLPERFNLNGNFSGTASNFKTKMNLNSSSGNAVVDASIDMRRKGAEVYNADVILNDFDLGRLIQNDSIGSLTLNIKTNGTGFDPATANTKASGTIQKAEYNSYLYRDIKFDGSMQNGELSANAIMEDPNLDFDLNINGNFSGEYPSLKATANLKNVALDSLNLFTSPLKFQGKITADLQTADPDHLNGEILLTDFIAANATQSFPLDTISIISYAGSPQDSLILKSQLVNAKIKGDYQLTKIGPSLANTISKYYNLSSTPYAVSDTAVIDPQQLSFNIRIEDDPIFNQLIPQMDFMEPITITGRYNSINDSILINGNITRMRYLDYKIVNTAINIENNDDALSYEIDIDDVTSPQVQLFHTNLAGEIKDNSISYRLRIDDSKGDAHYRIAGLMETEETSNRFTLEIDNLMLNYDTWVIPDDNSITITPTGVQATNFNLSHNNNAIRINSQSPDPASPMEIEFDNFQIETISAMISKDTLIAGGTINGDIVLNNLFTTPEFTSELTVENFSFKRDTVGDLRIQVDNLTTNTLQAKIDITGNGNDVELAGLYSTDSGNLDFDLDLRQLNIKSIQGFSYGNITEGSGHLSGDLRLEGTMGEPAIIGDLKFNDVAFRVSPLNSYFQSINDNINFTREGIQLNNFTIQDDEKNELVINGSLNTTNYLDYGFGLTVHADNFRAMNSTAQDNDFYYGVLVLDTRLNVGGNLDQPVVNGSINIKEGTDLTVVLPQEDPTIADREGVVEFVDERSLRLAAMEEMKETFNTSPLQGMDVSVNIDVNDEAKLTLIIDEGNGDYLNLQGDAQLTAGIDPSGKTTLVGRYEFSKGAYEMSFNFIRRRFEIQEGSYILWTGEPTTADINITAIYETDAPPIDLLGNQLANLSPGVRNTYKQELPFETLLQMKGDLMEPILTFDIRLPERNYNVSTDIINNTKVKLAQIRQQPSELNKQVFALLLLNRFIGENPFSSEGGGSSAESLARQSVSKILSQQLNDLAGDLIAGVELNFDLDSTEDYTTGQREQRTDLNVGLSRRLLNDRLKVTIGSSFGLEGPQQTNQQANNIAGDIALDYQLSKDGRYMLRAYRKNQYQVALQGQVIETGVGFIITMDYNYFMEIFGKNVDK</sequence>
<keyword evidence="8" id="KW-1185">Reference proteome</keyword>
<organism evidence="7 8">
    <name type="scientific">Antarcticibacterium arcticum</name>
    <dbReference type="NCBI Taxonomy" id="2585771"/>
    <lineage>
        <taxon>Bacteria</taxon>
        <taxon>Pseudomonadati</taxon>
        <taxon>Bacteroidota</taxon>
        <taxon>Flavobacteriia</taxon>
        <taxon>Flavobacteriales</taxon>
        <taxon>Flavobacteriaceae</taxon>
        <taxon>Antarcticibacterium</taxon>
    </lineage>
</organism>
<dbReference type="KEGG" id="anp:FK178_02030"/>
<accession>A0A5B8YJL0</accession>
<evidence type="ECO:0000256" key="4">
    <source>
        <dbReference type="ARBA" id="ARBA00023136"/>
    </source>
</evidence>
<evidence type="ECO:0000313" key="7">
    <source>
        <dbReference type="EMBL" id="QED36566.1"/>
    </source>
</evidence>
<feature type="domain" description="Translocation and assembly module TamB C-terminal" evidence="6">
    <location>
        <begin position="1179"/>
        <end position="1625"/>
    </location>
</feature>
<evidence type="ECO:0000256" key="2">
    <source>
        <dbReference type="ARBA" id="ARBA00022692"/>
    </source>
</evidence>
<keyword evidence="2 5" id="KW-0812">Transmembrane</keyword>
<dbReference type="InterPro" id="IPR007452">
    <property type="entry name" value="TamB_C"/>
</dbReference>
<proteinExistence type="predicted"/>
<keyword evidence="3 5" id="KW-1133">Transmembrane helix</keyword>
<dbReference type="Proteomes" id="UP000321954">
    <property type="component" value="Chromosome"/>
</dbReference>
<evidence type="ECO:0000256" key="3">
    <source>
        <dbReference type="ARBA" id="ARBA00022989"/>
    </source>
</evidence>
<gene>
    <name evidence="7" type="ORF">FK178_02030</name>
</gene>
<evidence type="ECO:0000256" key="1">
    <source>
        <dbReference type="ARBA" id="ARBA00004167"/>
    </source>
</evidence>
<keyword evidence="4 5" id="KW-0472">Membrane</keyword>
<protein>
    <submittedName>
        <fullName evidence="7">Translocation/assembly module TamB</fullName>
    </submittedName>
</protein>
<dbReference type="EMBL" id="CP042476">
    <property type="protein sequence ID" value="QED36566.1"/>
    <property type="molecule type" value="Genomic_DNA"/>
</dbReference>
<reference evidence="7 8" key="1">
    <citation type="submission" date="2019-08" db="EMBL/GenBank/DDBJ databases">
        <title>Antarcticibacterium arcticum sp. nov., a bacterium isolated from marine sediment of the Canadian Beaufort Sea.</title>
        <authorList>
            <person name="Lee Y.M."/>
            <person name="Baek K."/>
            <person name="Lee D.-H."/>
            <person name="Shin S.C."/>
            <person name="Jin Y.K."/>
            <person name="Park Y."/>
        </authorList>
    </citation>
    <scope>NUCLEOTIDE SEQUENCE [LARGE SCALE GENOMIC DNA]</scope>
    <source>
        <strain evidence="7 8">PAMC 28998</strain>
    </source>
</reference>
<dbReference type="PANTHER" id="PTHR36985">
    <property type="entry name" value="TRANSLOCATION AND ASSEMBLY MODULE SUBUNIT TAMB"/>
    <property type="match status" value="1"/>
</dbReference>
<dbReference type="RefSeq" id="WP_146830502.1">
    <property type="nucleotide sequence ID" value="NZ_CP042476.1"/>
</dbReference>
<name>A0A5B8YJL0_9FLAO</name>
<evidence type="ECO:0000313" key="8">
    <source>
        <dbReference type="Proteomes" id="UP000321954"/>
    </source>
</evidence>
<dbReference type="GO" id="GO:0009306">
    <property type="term" value="P:protein secretion"/>
    <property type="evidence" value="ECO:0007669"/>
    <property type="project" value="InterPro"/>
</dbReference>
<dbReference type="OrthoDB" id="9811276at2"/>
<evidence type="ECO:0000256" key="5">
    <source>
        <dbReference type="SAM" id="Phobius"/>
    </source>
</evidence>
<feature type="transmembrane region" description="Helical" evidence="5">
    <location>
        <begin position="12"/>
        <end position="32"/>
    </location>
</feature>
<evidence type="ECO:0000259" key="6">
    <source>
        <dbReference type="Pfam" id="PF04357"/>
    </source>
</evidence>